<dbReference type="GO" id="GO:0005634">
    <property type="term" value="C:nucleus"/>
    <property type="evidence" value="ECO:0007669"/>
    <property type="project" value="UniProtKB-SubCell"/>
</dbReference>
<keyword evidence="1 2" id="KW-0808">Transferase</keyword>
<keyword evidence="1" id="KW-0506">mRNA capping</keyword>
<dbReference type="GO" id="GO:0016556">
    <property type="term" value="P:mRNA modification"/>
    <property type="evidence" value="ECO:0007669"/>
    <property type="project" value="UniProtKB-UniRule"/>
</dbReference>
<dbReference type="Proteomes" id="UP000288716">
    <property type="component" value="Unassembled WGS sequence"/>
</dbReference>
<dbReference type="Gene3D" id="3.30.470.30">
    <property type="entry name" value="DNA ligase/mRNA capping enzyme"/>
    <property type="match status" value="1"/>
</dbReference>
<evidence type="ECO:0000313" key="2">
    <source>
        <dbReference type="EMBL" id="RWS25808.1"/>
    </source>
</evidence>
<evidence type="ECO:0000313" key="3">
    <source>
        <dbReference type="Proteomes" id="UP000288716"/>
    </source>
</evidence>
<gene>
    <name evidence="2" type="ORF">B4U80_07516</name>
</gene>
<dbReference type="GO" id="GO:0005737">
    <property type="term" value="C:cytoplasm"/>
    <property type="evidence" value="ECO:0007669"/>
    <property type="project" value="TreeGrafter"/>
</dbReference>
<name>A0A443SE66_9ACAR</name>
<comment type="caution">
    <text evidence="2">The sequence shown here is derived from an EMBL/GenBank/DDBJ whole genome shotgun (WGS) entry which is preliminary data.</text>
</comment>
<evidence type="ECO:0000256" key="1">
    <source>
        <dbReference type="RuleBase" id="RU368012"/>
    </source>
</evidence>
<comment type="function">
    <text evidence="1">S-adenosyl-L-methionine-dependent methyltransferase that mediates RNA cap1 2'-O-ribose methylation to the 5'-cap structure of RNAs. Methylates the ribose of the first nucleotide of a m(7)GpppG-capped mRNA to produce m(7)GpppNmp (cap1).</text>
</comment>
<dbReference type="GO" id="GO:0003676">
    <property type="term" value="F:nucleic acid binding"/>
    <property type="evidence" value="ECO:0007669"/>
    <property type="project" value="UniProtKB-UniRule"/>
</dbReference>
<comment type="catalytic activity">
    <reaction evidence="1">
        <text>a 5'-end (N(7)-methyl 5'-triphosphoguanosine)-ribonucleoside in mRNA + S-adenosyl-L-methionine = a 5'-end (N(7)-methyl 5'-triphosphoguanosine)-(2'-O-methyl-ribonucleoside) in mRNA + S-adenosyl-L-homocysteine + H(+)</text>
        <dbReference type="Rhea" id="RHEA:67020"/>
        <dbReference type="Rhea" id="RHEA-COMP:17167"/>
        <dbReference type="Rhea" id="RHEA-COMP:17168"/>
        <dbReference type="ChEBI" id="CHEBI:15378"/>
        <dbReference type="ChEBI" id="CHEBI:57856"/>
        <dbReference type="ChEBI" id="CHEBI:59789"/>
        <dbReference type="ChEBI" id="CHEBI:156461"/>
        <dbReference type="ChEBI" id="CHEBI:167609"/>
        <dbReference type="EC" id="2.1.1.57"/>
    </reaction>
</comment>
<dbReference type="AlphaFoldDB" id="A0A443SE66"/>
<dbReference type="OrthoDB" id="10251234at2759"/>
<accession>A0A443SE66</accession>
<keyword evidence="1" id="KW-0507">mRNA processing</keyword>
<comment type="subcellular location">
    <subcellularLocation>
        <location evidence="1">Nucleus</location>
    </subcellularLocation>
</comment>
<dbReference type="EC" id="2.1.1.57" evidence="1"/>
<dbReference type="GO" id="GO:0004483">
    <property type="term" value="F:methyltransferase cap1 activity"/>
    <property type="evidence" value="ECO:0007669"/>
    <property type="project" value="UniProtKB-UniRule"/>
</dbReference>
<keyword evidence="1" id="KW-0539">Nucleus</keyword>
<dbReference type="GO" id="GO:0032259">
    <property type="term" value="P:methylation"/>
    <property type="evidence" value="ECO:0007669"/>
    <property type="project" value="UniProtKB-KW"/>
</dbReference>
<dbReference type="VEuPathDB" id="VectorBase:LDEU006231"/>
<reference evidence="2 3" key="1">
    <citation type="journal article" date="2018" name="Gigascience">
        <title>Genomes of trombidid mites reveal novel predicted allergens and laterally-transferred genes associated with secondary metabolism.</title>
        <authorList>
            <person name="Dong X."/>
            <person name="Chaisiri K."/>
            <person name="Xia D."/>
            <person name="Armstrong S.D."/>
            <person name="Fang Y."/>
            <person name="Donnelly M.J."/>
            <person name="Kadowaki T."/>
            <person name="McGarry J.W."/>
            <person name="Darby A.C."/>
            <person name="Makepeace B.L."/>
        </authorList>
    </citation>
    <scope>NUCLEOTIDE SEQUENCE [LARGE SCALE GENOMIC DNA]</scope>
    <source>
        <strain evidence="2">UoL-UT</strain>
    </source>
</reference>
<keyword evidence="3" id="KW-1185">Reference proteome</keyword>
<organism evidence="2 3">
    <name type="scientific">Leptotrombidium deliense</name>
    <dbReference type="NCBI Taxonomy" id="299467"/>
    <lineage>
        <taxon>Eukaryota</taxon>
        <taxon>Metazoa</taxon>
        <taxon>Ecdysozoa</taxon>
        <taxon>Arthropoda</taxon>
        <taxon>Chelicerata</taxon>
        <taxon>Arachnida</taxon>
        <taxon>Acari</taxon>
        <taxon>Acariformes</taxon>
        <taxon>Trombidiformes</taxon>
        <taxon>Prostigmata</taxon>
        <taxon>Anystina</taxon>
        <taxon>Parasitengona</taxon>
        <taxon>Trombiculoidea</taxon>
        <taxon>Trombiculidae</taxon>
        <taxon>Leptotrombidium</taxon>
    </lineage>
</organism>
<keyword evidence="1" id="KW-0949">S-adenosyl-L-methionine</keyword>
<dbReference type="InterPro" id="IPR050851">
    <property type="entry name" value="mRNA_Cap_2O-Ribose_MeTrfase"/>
</dbReference>
<dbReference type="PANTHER" id="PTHR16121">
    <property type="entry name" value="CAP-SPECIFIC MRNA (NUCLEOSIDE-2'-O-)-METHYLTRANSFERASE 1-RELATED"/>
    <property type="match status" value="1"/>
</dbReference>
<dbReference type="STRING" id="299467.A0A443SE66"/>
<dbReference type="GO" id="GO:0006370">
    <property type="term" value="P:7-methylguanosine mRNA capping"/>
    <property type="evidence" value="ECO:0007669"/>
    <property type="project" value="UniProtKB-UniRule"/>
</dbReference>
<proteinExistence type="predicted"/>
<protein>
    <recommendedName>
        <fullName evidence="1">Cap-specific mRNA (nucleoside-2'-O-)-methyltransferase 1</fullName>
        <ecNumber evidence="1">2.1.1.57</ecNumber>
    </recommendedName>
    <alternativeName>
        <fullName evidence="1">Cap1 2'O-ribose methyltransferase 1</fullName>
    </alternativeName>
</protein>
<sequence>MFRRLMGRSPAISNKKFFATKPQELTPKLLKDCMKFPRGFRLVVLSASADECSNPKYFRGFFLSLGGNNIRYWSGVAGDKWWKVKMELQLPAETLVYGEKVKEVRGEGEAQRHKVTFHIIDALFLGGIDVRLEKFDERISMINKLVKAVTKTSIVDRTSVRIKKVYDLVEIHELFDDFEMKEMKSGIIRERLCHRVKDAWFTRPSGVLIMNGLKKPWVCKMSHSKQRIYYFNSKDDNSMFVFPKEAIADFKTSFCNSFIWKWSSDECLLETNTKRFDSSQVTRTTFMAHIRKMLQKTKEGACYLIKFSLLKMLDNQEYNGLP</sequence>
<dbReference type="EMBL" id="NCKV01003365">
    <property type="protein sequence ID" value="RWS25808.1"/>
    <property type="molecule type" value="Genomic_DNA"/>
</dbReference>
<dbReference type="PANTHER" id="PTHR16121:SF0">
    <property type="entry name" value="CAP-SPECIFIC MRNA (NUCLEOSIDE-2'-O-)-METHYLTRANSFERASE 1"/>
    <property type="match status" value="1"/>
</dbReference>
<keyword evidence="1 2" id="KW-0489">Methyltransferase</keyword>